<dbReference type="Proteomes" id="UP000503840">
    <property type="component" value="Unassembled WGS sequence"/>
</dbReference>
<gene>
    <name evidence="5" type="ORF">DSM101010T_28800</name>
</gene>
<evidence type="ECO:0000313" key="5">
    <source>
        <dbReference type="EMBL" id="GFM34515.1"/>
    </source>
</evidence>
<dbReference type="GO" id="GO:0005524">
    <property type="term" value="F:ATP binding"/>
    <property type="evidence" value="ECO:0007669"/>
    <property type="project" value="InterPro"/>
</dbReference>
<dbReference type="GO" id="GO:0004812">
    <property type="term" value="F:aminoacyl-tRNA ligase activity"/>
    <property type="evidence" value="ECO:0007669"/>
    <property type="project" value="InterPro"/>
</dbReference>
<comment type="caution">
    <text evidence="5">The sequence shown here is derived from an EMBL/GenBank/DDBJ whole genome shotgun (WGS) entry which is preliminary data.</text>
</comment>
<evidence type="ECO:0000259" key="4">
    <source>
        <dbReference type="SMART" id="SM00863"/>
    </source>
</evidence>
<sequence length="146" mass="16691">MAKDYDPPMHTTEHLLNQTMVRMFGCGRCFSAHLNKKKSKCDYHFLRPLTDEEVKEIEKIVNTQLRLDLPVREEILDKAAAAARFNLGKLPDDSIRTIRIVHIGEYDACPCIGEHVANTAEIGTFSIISHDFADGILRLRFKLHDQ</sequence>
<dbReference type="InterPro" id="IPR018163">
    <property type="entry name" value="Thr/Ala-tRNA-synth_IIc_edit"/>
</dbReference>
<dbReference type="PANTHER" id="PTHR43462:SF1">
    <property type="entry name" value="ALANYL-TRNA EDITING PROTEIN AARSD1"/>
    <property type="match status" value="1"/>
</dbReference>
<dbReference type="SUPFAM" id="SSF55186">
    <property type="entry name" value="ThrRS/AlaRS common domain"/>
    <property type="match status" value="1"/>
</dbReference>
<organism evidence="5 6">
    <name type="scientific">Desulfovibrio subterraneus</name>
    <dbReference type="NCBI Taxonomy" id="2718620"/>
    <lineage>
        <taxon>Bacteria</taxon>
        <taxon>Pseudomonadati</taxon>
        <taxon>Thermodesulfobacteriota</taxon>
        <taxon>Desulfovibrionia</taxon>
        <taxon>Desulfovibrionales</taxon>
        <taxon>Desulfovibrionaceae</taxon>
        <taxon>Desulfovibrio</taxon>
    </lineage>
</organism>
<dbReference type="InterPro" id="IPR012947">
    <property type="entry name" value="tRNA_SAD"/>
</dbReference>
<proteinExistence type="predicted"/>
<evidence type="ECO:0000256" key="2">
    <source>
        <dbReference type="ARBA" id="ARBA00022723"/>
    </source>
</evidence>
<protein>
    <recommendedName>
        <fullName evidence="4">Threonyl/alanyl tRNA synthetase SAD domain-containing protein</fullName>
    </recommendedName>
</protein>
<keyword evidence="6" id="KW-1185">Reference proteome</keyword>
<dbReference type="EMBL" id="BLVO01000013">
    <property type="protein sequence ID" value="GFM34515.1"/>
    <property type="molecule type" value="Genomic_DNA"/>
</dbReference>
<dbReference type="AlphaFoldDB" id="A0A7J0BN18"/>
<evidence type="ECO:0000256" key="1">
    <source>
        <dbReference type="ARBA" id="ARBA00001947"/>
    </source>
</evidence>
<dbReference type="Gene3D" id="3.30.980.10">
    <property type="entry name" value="Threonyl-trna Synthetase, Chain A, domain 2"/>
    <property type="match status" value="1"/>
</dbReference>
<keyword evidence="3" id="KW-0862">Zinc</keyword>
<dbReference type="RefSeq" id="WP_174406102.1">
    <property type="nucleotide sequence ID" value="NZ_BLVO01000013.1"/>
</dbReference>
<name>A0A7J0BN18_9BACT</name>
<accession>A0A7J0BN18</accession>
<dbReference type="PANTHER" id="PTHR43462">
    <property type="entry name" value="ALANYL-TRNA EDITING PROTEIN"/>
    <property type="match status" value="1"/>
</dbReference>
<dbReference type="Pfam" id="PF07973">
    <property type="entry name" value="tRNA_SAD"/>
    <property type="match status" value="1"/>
</dbReference>
<evidence type="ECO:0000256" key="3">
    <source>
        <dbReference type="ARBA" id="ARBA00022833"/>
    </source>
</evidence>
<dbReference type="GO" id="GO:0002161">
    <property type="term" value="F:aminoacyl-tRNA deacylase activity"/>
    <property type="evidence" value="ECO:0007669"/>
    <property type="project" value="UniProtKB-ARBA"/>
</dbReference>
<dbReference type="InterPro" id="IPR051335">
    <property type="entry name" value="Alanyl-tRNA_Editing_Enzymes"/>
</dbReference>
<dbReference type="GO" id="GO:0046872">
    <property type="term" value="F:metal ion binding"/>
    <property type="evidence" value="ECO:0007669"/>
    <property type="project" value="UniProtKB-KW"/>
</dbReference>
<reference evidence="5 6" key="1">
    <citation type="submission" date="2020-05" db="EMBL/GenBank/DDBJ databases">
        <title>Draft genome sequence of Desulfovibrio sp. strain HN2T.</title>
        <authorList>
            <person name="Ueno A."/>
            <person name="Tamazawa S."/>
            <person name="Tamamura S."/>
            <person name="Murakami T."/>
            <person name="Kiyama T."/>
            <person name="Inomata H."/>
            <person name="Amano Y."/>
            <person name="Miyakawa K."/>
            <person name="Tamaki H."/>
            <person name="Naganuma T."/>
            <person name="Kaneko K."/>
        </authorList>
    </citation>
    <scope>NUCLEOTIDE SEQUENCE [LARGE SCALE GENOMIC DNA]</scope>
    <source>
        <strain evidence="5 6">HN2</strain>
    </source>
</reference>
<dbReference type="GO" id="GO:0043039">
    <property type="term" value="P:tRNA aminoacylation"/>
    <property type="evidence" value="ECO:0007669"/>
    <property type="project" value="InterPro"/>
</dbReference>
<evidence type="ECO:0000313" key="6">
    <source>
        <dbReference type="Proteomes" id="UP000503840"/>
    </source>
</evidence>
<comment type="cofactor">
    <cofactor evidence="1">
        <name>Zn(2+)</name>
        <dbReference type="ChEBI" id="CHEBI:29105"/>
    </cofactor>
</comment>
<keyword evidence="2" id="KW-0479">Metal-binding</keyword>
<dbReference type="SMART" id="SM00863">
    <property type="entry name" value="tRNA_SAD"/>
    <property type="match status" value="1"/>
</dbReference>
<feature type="domain" description="Threonyl/alanyl tRNA synthetase SAD" evidence="4">
    <location>
        <begin position="98"/>
        <end position="140"/>
    </location>
</feature>